<evidence type="ECO:0000313" key="3">
    <source>
        <dbReference type="EMBL" id="OZI37924.1"/>
    </source>
</evidence>
<dbReference type="PANTHER" id="PTHR43625">
    <property type="entry name" value="AFLATOXIN B1 ALDEHYDE REDUCTASE"/>
    <property type="match status" value="1"/>
</dbReference>
<name>A0A261SKI9_9BORD</name>
<dbReference type="InterPro" id="IPR023210">
    <property type="entry name" value="NADP_OxRdtase_dom"/>
</dbReference>
<dbReference type="PROSITE" id="PS51257">
    <property type="entry name" value="PROKAR_LIPOPROTEIN"/>
    <property type="match status" value="1"/>
</dbReference>
<accession>A0A261SKI9</accession>
<dbReference type="SUPFAM" id="SSF51430">
    <property type="entry name" value="NAD(P)-linked oxidoreductase"/>
    <property type="match status" value="1"/>
</dbReference>
<dbReference type="OrthoDB" id="5488419at2"/>
<dbReference type="InterPro" id="IPR020471">
    <property type="entry name" value="AKR"/>
</dbReference>
<keyword evidence="1" id="KW-0560">Oxidoreductase</keyword>
<keyword evidence="4" id="KW-1185">Reference proteome</keyword>
<dbReference type="RefSeq" id="WP_094852026.1">
    <property type="nucleotide sequence ID" value="NZ_NEVM01000001.1"/>
</dbReference>
<dbReference type="EMBL" id="NEVM01000001">
    <property type="protein sequence ID" value="OZI37924.1"/>
    <property type="molecule type" value="Genomic_DNA"/>
</dbReference>
<evidence type="ECO:0000313" key="4">
    <source>
        <dbReference type="Proteomes" id="UP000216020"/>
    </source>
</evidence>
<protein>
    <submittedName>
        <fullName evidence="3">Aldo/keto reductase</fullName>
    </submittedName>
</protein>
<dbReference type="Pfam" id="PF00248">
    <property type="entry name" value="Aldo_ket_red"/>
    <property type="match status" value="1"/>
</dbReference>
<dbReference type="InterPro" id="IPR036812">
    <property type="entry name" value="NAD(P)_OxRdtase_dom_sf"/>
</dbReference>
<organism evidence="3 4">
    <name type="scientific">Bordetella genomosp. 10</name>
    <dbReference type="NCBI Taxonomy" id="1416804"/>
    <lineage>
        <taxon>Bacteria</taxon>
        <taxon>Pseudomonadati</taxon>
        <taxon>Pseudomonadota</taxon>
        <taxon>Betaproteobacteria</taxon>
        <taxon>Burkholderiales</taxon>
        <taxon>Alcaligenaceae</taxon>
        <taxon>Bordetella</taxon>
    </lineage>
</organism>
<proteinExistence type="predicted"/>
<feature type="domain" description="NADP-dependent oxidoreductase" evidence="2">
    <location>
        <begin position="16"/>
        <end position="304"/>
    </location>
</feature>
<dbReference type="Gene3D" id="3.20.20.100">
    <property type="entry name" value="NADP-dependent oxidoreductase domain"/>
    <property type="match status" value="1"/>
</dbReference>
<reference evidence="4" key="1">
    <citation type="submission" date="2017-05" db="EMBL/GenBank/DDBJ databases">
        <title>Complete and WGS of Bordetella genogroups.</title>
        <authorList>
            <person name="Spilker T."/>
            <person name="Lipuma J."/>
        </authorList>
    </citation>
    <scope>NUCLEOTIDE SEQUENCE [LARGE SCALE GENOMIC DNA]</scope>
    <source>
        <strain evidence="4">AU16122</strain>
    </source>
</reference>
<evidence type="ECO:0000256" key="1">
    <source>
        <dbReference type="ARBA" id="ARBA00023002"/>
    </source>
</evidence>
<sequence>MNDKHPSGNPKVEAALGTMAMTGCYGEVSRKDAIETVHAFLDAGYRCIDTADLYADGDNEELIGEAIKGRRDQVMLVSKFGFLFGKTSDAKGLDARPERVEKCCDASLKRLGVDHLDLFYLHRVDPNVPVAETVGAMARLVEKGKVKALGICELSEATLMKALAVHPIEAVQCEYSLWSRDPERNILGVCERLGISFFGYAPLGRGFLTGQIKSPADIPEGDQRHEYPRFKGENFKKNLELVERVKDYAASLKVTPAQLAIAWIRRTGQVIPILGATTAAQIRENLAALKIRLTDAQLQELESVLPASVWAGDRYPASAMKRLDADVS</sequence>
<comment type="caution">
    <text evidence="3">The sequence shown here is derived from an EMBL/GenBank/DDBJ whole genome shotgun (WGS) entry which is preliminary data.</text>
</comment>
<evidence type="ECO:0000259" key="2">
    <source>
        <dbReference type="Pfam" id="PF00248"/>
    </source>
</evidence>
<dbReference type="AlphaFoldDB" id="A0A261SKI9"/>
<dbReference type="PRINTS" id="PR00069">
    <property type="entry name" value="ALDKETRDTASE"/>
</dbReference>
<gene>
    <name evidence="3" type="ORF">CAL29_06050</name>
</gene>
<dbReference type="InterPro" id="IPR050791">
    <property type="entry name" value="Aldo-Keto_reductase"/>
</dbReference>
<dbReference type="GO" id="GO:0005737">
    <property type="term" value="C:cytoplasm"/>
    <property type="evidence" value="ECO:0007669"/>
    <property type="project" value="TreeGrafter"/>
</dbReference>
<dbReference type="GO" id="GO:0016491">
    <property type="term" value="F:oxidoreductase activity"/>
    <property type="evidence" value="ECO:0007669"/>
    <property type="project" value="UniProtKB-KW"/>
</dbReference>
<dbReference type="Proteomes" id="UP000216020">
    <property type="component" value="Unassembled WGS sequence"/>
</dbReference>
<dbReference type="PANTHER" id="PTHR43625:SF40">
    <property type="entry name" value="ALDO-KETO REDUCTASE YAKC [NADP(+)]"/>
    <property type="match status" value="1"/>
</dbReference>